<dbReference type="RefSeq" id="WP_130105053.1">
    <property type="nucleotide sequence ID" value="NZ_CP025781.1"/>
</dbReference>
<gene>
    <name evidence="1" type="ORF">C1H71_01880</name>
</gene>
<dbReference type="EMBL" id="CP025781">
    <property type="protein sequence ID" value="QBC42432.1"/>
    <property type="molecule type" value="Genomic_DNA"/>
</dbReference>
<proteinExistence type="predicted"/>
<evidence type="ECO:0000313" key="2">
    <source>
        <dbReference type="Proteomes" id="UP000515917"/>
    </source>
</evidence>
<name>A0A7G3G5M0_9NEIS</name>
<dbReference type="AlphaFoldDB" id="A0A7G3G5M0"/>
<sequence length="368" mass="42106">MNDVYQLIEGLAESATQFSNFLQDPLLDSLVYSKKINLEKKLNQYDFSCFTKVYLGNHLKFALPVSHGAEFVCLEADFFQSLPLDVPAGSVFILLNNDIGKMLPAYVDFYQKNPQAIFVIWDWDSQHWLQMSALCAMHCDFYIPATSEINFTLSHFNSCILGPVFPCVHQWSRQYILNHLDVLLVERQNQPFGMHVHYEKYAKRNRVVASVMQHFPSVGFTNNDFKERSDLDNFQEWAAYKSHWIAPVLGGVPIRVYNALLTGGIPIVPRFYQNLPEVAYLGATPLYYDVNDLIEPQRIVQTAIDLFDASGEGGLIQRVSSGLANHHVDVRCNEILQRLQRAISTLLKQDHSFHDQYFRFNENGLGGV</sequence>
<dbReference type="KEGG" id="ifl:C1H71_01880"/>
<dbReference type="Proteomes" id="UP000515917">
    <property type="component" value="Chromosome"/>
</dbReference>
<evidence type="ECO:0008006" key="3">
    <source>
        <dbReference type="Google" id="ProtNLM"/>
    </source>
</evidence>
<organism evidence="1 2">
    <name type="scientific">Iodobacter fluviatilis</name>
    <dbReference type="NCBI Taxonomy" id="537"/>
    <lineage>
        <taxon>Bacteria</taxon>
        <taxon>Pseudomonadati</taxon>
        <taxon>Pseudomonadota</taxon>
        <taxon>Betaproteobacteria</taxon>
        <taxon>Neisseriales</taxon>
        <taxon>Chitinibacteraceae</taxon>
        <taxon>Iodobacter</taxon>
    </lineage>
</organism>
<reference evidence="1 2" key="1">
    <citation type="submission" date="2018-01" db="EMBL/GenBank/DDBJ databases">
        <title>Genome sequence of Iodobacter sp. strain PCH194 isolated from Indian Trans-Himalaya.</title>
        <authorList>
            <person name="Kumar V."/>
            <person name="Thakur V."/>
            <person name="Kumar S."/>
            <person name="Singh D."/>
        </authorList>
    </citation>
    <scope>NUCLEOTIDE SEQUENCE [LARGE SCALE GENOMIC DNA]</scope>
    <source>
        <strain evidence="1 2">PCH194</strain>
    </source>
</reference>
<protein>
    <recommendedName>
        <fullName evidence="3">Glycosyltransferase family 1 protein</fullName>
    </recommendedName>
</protein>
<keyword evidence="2" id="KW-1185">Reference proteome</keyword>
<evidence type="ECO:0000313" key="1">
    <source>
        <dbReference type="EMBL" id="QBC42432.1"/>
    </source>
</evidence>
<accession>A0A7G3G5M0</accession>